<protein>
    <submittedName>
        <fullName evidence="2">Uncharacterized protein</fullName>
    </submittedName>
</protein>
<evidence type="ECO:0000313" key="2">
    <source>
        <dbReference type="EMBL" id="KAJ9698517.1"/>
    </source>
</evidence>
<feature type="compositionally biased region" description="Pro residues" evidence="1">
    <location>
        <begin position="28"/>
        <end position="47"/>
    </location>
</feature>
<reference evidence="2 3" key="1">
    <citation type="journal article" date="2023" name="BMC Biotechnol.">
        <title>Vitis rotundifolia cv Carlos genome sequencing.</title>
        <authorList>
            <person name="Huff M."/>
            <person name="Hulse-Kemp A."/>
            <person name="Scheffler B."/>
            <person name="Youngblood R."/>
            <person name="Simpson S."/>
            <person name="Babiker E."/>
            <person name="Staton M."/>
        </authorList>
    </citation>
    <scope>NUCLEOTIDE SEQUENCE [LARGE SCALE GENOMIC DNA]</scope>
    <source>
        <tissue evidence="2">Leaf</tissue>
    </source>
</reference>
<dbReference type="AlphaFoldDB" id="A0AA39A147"/>
<dbReference type="EMBL" id="JARBHA010000006">
    <property type="protein sequence ID" value="KAJ9698517.1"/>
    <property type="molecule type" value="Genomic_DNA"/>
</dbReference>
<name>A0AA39A147_VITRO</name>
<sequence>MMTTPWLPLHGPPRAEREGTLSDSQRPTKPPIPPPFPSPEAPMPLPVAVPTRTNRILKRMPHMQISWRVPADTARFVEAMNEGPMEFRMFILLGYSNQKMGPLAHAEDAYLTLMQSNGGGVI</sequence>
<proteinExistence type="predicted"/>
<dbReference type="Proteomes" id="UP001168098">
    <property type="component" value="Unassembled WGS sequence"/>
</dbReference>
<organism evidence="2 3">
    <name type="scientific">Vitis rotundifolia</name>
    <name type="common">Muscadine grape</name>
    <dbReference type="NCBI Taxonomy" id="103349"/>
    <lineage>
        <taxon>Eukaryota</taxon>
        <taxon>Viridiplantae</taxon>
        <taxon>Streptophyta</taxon>
        <taxon>Embryophyta</taxon>
        <taxon>Tracheophyta</taxon>
        <taxon>Spermatophyta</taxon>
        <taxon>Magnoliopsida</taxon>
        <taxon>eudicotyledons</taxon>
        <taxon>Gunneridae</taxon>
        <taxon>Pentapetalae</taxon>
        <taxon>rosids</taxon>
        <taxon>Vitales</taxon>
        <taxon>Vitaceae</taxon>
        <taxon>Viteae</taxon>
        <taxon>Vitis</taxon>
    </lineage>
</organism>
<feature type="region of interest" description="Disordered" evidence="1">
    <location>
        <begin position="1"/>
        <end position="47"/>
    </location>
</feature>
<evidence type="ECO:0000313" key="3">
    <source>
        <dbReference type="Proteomes" id="UP001168098"/>
    </source>
</evidence>
<keyword evidence="3" id="KW-1185">Reference proteome</keyword>
<evidence type="ECO:0000256" key="1">
    <source>
        <dbReference type="SAM" id="MobiDB-lite"/>
    </source>
</evidence>
<gene>
    <name evidence="2" type="ORF">PVL29_007542</name>
</gene>
<accession>A0AA39A147</accession>
<comment type="caution">
    <text evidence="2">The sequence shown here is derived from an EMBL/GenBank/DDBJ whole genome shotgun (WGS) entry which is preliminary data.</text>
</comment>